<reference evidence="4 5" key="1">
    <citation type="submission" date="2019-08" db="EMBL/GenBank/DDBJ databases">
        <authorList>
            <person name="Peeters C."/>
        </authorList>
    </citation>
    <scope>NUCLEOTIDE SEQUENCE [LARGE SCALE GENOMIC DNA]</scope>
    <source>
        <strain evidence="4 5">LMG 30175</strain>
    </source>
</reference>
<dbReference type="GO" id="GO:0015562">
    <property type="term" value="F:efflux transmembrane transporter activity"/>
    <property type="evidence" value="ECO:0007669"/>
    <property type="project" value="InterPro"/>
</dbReference>
<dbReference type="PANTHER" id="PTHR30203:SF32">
    <property type="entry name" value="CATION EFFLUX SYSTEM PROTEIN CUSC"/>
    <property type="match status" value="1"/>
</dbReference>
<sequence>MDRTRLPLLLAGLLAACSLEPAYQRPAAPVPPAFPTGPAYQTTPAGANGKGNGANVSGAPGQSAADIGWQDFFVDARLKQLIELALANNRDLRMTALSIDAARAAYRIRRAAQFPAINATAGETTQHLPSDVRLPGQASVVSQFDAGIGFNAFELDFFGRVRSLKHDALEQYLATEEAHRSAQISLVAEVANAYLTFQADQALLKLSQDTLNGQQQSVEVVQRSMRAGALAQLDLNRASTQVDTAQVAVEQYTRQVAKDENALALLIGGPVPPSAIAANAPDGQRMLADLPGGLPSDLLLHRPDIIAAEHQLKAANANIGAARAAFFPTISLTGQLGLASATLAGLFSAGTAAWLFSPQISLPIFNAGSNRANLDLANVRKDINIANYEKTIQTAFREVADGLASRGTLDRQVKAQEKLVEHTQETYHLSQMRFRAGIDDYFAEQDAQRSLFTAQQALVTLRLARETNQVSLYKALGGGWTKTTQAPQGQQGPQGQTPPIARK</sequence>
<dbReference type="OrthoDB" id="9770517at2"/>
<evidence type="ECO:0000256" key="2">
    <source>
        <dbReference type="RuleBase" id="RU362097"/>
    </source>
</evidence>
<dbReference type="PROSITE" id="PS51257">
    <property type="entry name" value="PROKAR_LIPOPROTEIN"/>
    <property type="match status" value="1"/>
</dbReference>
<keyword evidence="2" id="KW-0564">Palmitate</keyword>
<dbReference type="InterPro" id="IPR003423">
    <property type="entry name" value="OMP_efflux"/>
</dbReference>
<dbReference type="SUPFAM" id="SSF56954">
    <property type="entry name" value="Outer membrane efflux proteins (OEP)"/>
    <property type="match status" value="1"/>
</dbReference>
<dbReference type="PANTHER" id="PTHR30203">
    <property type="entry name" value="OUTER MEMBRANE CATION EFFLUX PROTEIN"/>
    <property type="match status" value="1"/>
</dbReference>
<keyword evidence="5" id="KW-1185">Reference proteome</keyword>
<keyword evidence="2" id="KW-1134">Transmembrane beta strand</keyword>
<evidence type="ECO:0000256" key="1">
    <source>
        <dbReference type="ARBA" id="ARBA00007613"/>
    </source>
</evidence>
<keyword evidence="2" id="KW-0812">Transmembrane</keyword>
<feature type="region of interest" description="Disordered" evidence="3">
    <location>
        <begin position="34"/>
        <end position="60"/>
    </location>
</feature>
<comment type="similarity">
    <text evidence="1 2">Belongs to the outer membrane factor (OMF) (TC 1.B.17) family.</text>
</comment>
<dbReference type="Pfam" id="PF02321">
    <property type="entry name" value="OEP"/>
    <property type="match status" value="2"/>
</dbReference>
<feature type="compositionally biased region" description="Low complexity" evidence="3">
    <location>
        <begin position="483"/>
        <end position="503"/>
    </location>
</feature>
<dbReference type="Proteomes" id="UP000414233">
    <property type="component" value="Unassembled WGS sequence"/>
</dbReference>
<dbReference type="Gene3D" id="1.20.1600.10">
    <property type="entry name" value="Outer membrane efflux proteins (OEP)"/>
    <property type="match status" value="1"/>
</dbReference>
<accession>A0A5E4T221</accession>
<comment type="subcellular location">
    <subcellularLocation>
        <location evidence="2">Cell membrane</location>
        <topology evidence="2">Lipid-anchor</topology>
    </subcellularLocation>
</comment>
<keyword evidence="2" id="KW-0449">Lipoprotein</keyword>
<evidence type="ECO:0000313" key="4">
    <source>
        <dbReference type="EMBL" id="VVD81322.1"/>
    </source>
</evidence>
<dbReference type="Gene3D" id="2.20.200.10">
    <property type="entry name" value="Outer membrane efflux proteins (OEP)"/>
    <property type="match status" value="1"/>
</dbReference>
<organism evidence="4 5">
    <name type="scientific">Pandoraea terrae</name>
    <dbReference type="NCBI Taxonomy" id="1537710"/>
    <lineage>
        <taxon>Bacteria</taxon>
        <taxon>Pseudomonadati</taxon>
        <taxon>Pseudomonadota</taxon>
        <taxon>Betaproteobacteria</taxon>
        <taxon>Burkholderiales</taxon>
        <taxon>Burkholderiaceae</taxon>
        <taxon>Pandoraea</taxon>
    </lineage>
</organism>
<name>A0A5E4T221_9BURK</name>
<protein>
    <submittedName>
        <fullName evidence="4">RND transporter</fullName>
    </submittedName>
</protein>
<dbReference type="InterPro" id="IPR010131">
    <property type="entry name" value="MdtP/NodT-like"/>
</dbReference>
<dbReference type="GO" id="GO:0005886">
    <property type="term" value="C:plasma membrane"/>
    <property type="evidence" value="ECO:0007669"/>
    <property type="project" value="UniProtKB-SubCell"/>
</dbReference>
<dbReference type="AlphaFoldDB" id="A0A5E4T221"/>
<evidence type="ECO:0000313" key="5">
    <source>
        <dbReference type="Proteomes" id="UP000414233"/>
    </source>
</evidence>
<feature type="region of interest" description="Disordered" evidence="3">
    <location>
        <begin position="482"/>
        <end position="503"/>
    </location>
</feature>
<dbReference type="EMBL" id="CABPRZ010000003">
    <property type="protein sequence ID" value="VVD81322.1"/>
    <property type="molecule type" value="Genomic_DNA"/>
</dbReference>
<proteinExistence type="inferred from homology"/>
<dbReference type="RefSeq" id="WP_150696009.1">
    <property type="nucleotide sequence ID" value="NZ_CABPRZ010000003.1"/>
</dbReference>
<keyword evidence="2" id="KW-0472">Membrane</keyword>
<evidence type="ECO:0000256" key="3">
    <source>
        <dbReference type="SAM" id="MobiDB-lite"/>
    </source>
</evidence>
<dbReference type="NCBIfam" id="TIGR01845">
    <property type="entry name" value="outer_NodT"/>
    <property type="match status" value="1"/>
</dbReference>
<gene>
    <name evidence="4" type="ORF">PTE30175_01078</name>
</gene>